<dbReference type="EMBL" id="AHCJ01000111">
    <property type="protein sequence ID" value="EOQ56168.1"/>
    <property type="molecule type" value="Genomic_DNA"/>
</dbReference>
<dbReference type="Pfam" id="PF26338">
    <property type="entry name" value="DUF8088"/>
    <property type="match status" value="1"/>
</dbReference>
<dbReference type="Proteomes" id="UP000014060">
    <property type="component" value="Unassembled WGS sequence"/>
</dbReference>
<protein>
    <recommendedName>
        <fullName evidence="1">DUF8088 domain-containing protein</fullName>
    </recommendedName>
</protein>
<dbReference type="RefSeq" id="WP_001098844.1">
    <property type="nucleotide sequence ID" value="NZ_KB976021.1"/>
</dbReference>
<accession>A0ABC9SPD9</accession>
<evidence type="ECO:0000259" key="1">
    <source>
        <dbReference type="Pfam" id="PF26338"/>
    </source>
</evidence>
<evidence type="ECO:0000313" key="2">
    <source>
        <dbReference type="EMBL" id="EOQ56168.1"/>
    </source>
</evidence>
<reference evidence="2 3" key="1">
    <citation type="submission" date="2013-01" db="EMBL/GenBank/DDBJ databases">
        <title>The Genome Sequence of Bacillus cereus TIAC219.</title>
        <authorList>
            <consortium name="The Broad Institute Genome Sequencing Platform"/>
            <consortium name="The Broad Institute Genome Sequencing Center for Infectious Disease"/>
            <person name="Feldgarden M."/>
            <person name="Van der Auwera G.A."/>
            <person name="Mahillon J."/>
            <person name="Duprez V."/>
            <person name="Timmery S."/>
            <person name="Mattelet C."/>
            <person name="Dierick K."/>
            <person name="Sun M."/>
            <person name="Yu Z."/>
            <person name="Zhu L."/>
            <person name="Hu X."/>
            <person name="Shank E.B."/>
            <person name="Swiecicka I."/>
            <person name="Hansen B.M."/>
            <person name="Andrup L."/>
            <person name="Walker B."/>
            <person name="Young S.K."/>
            <person name="Zeng Q."/>
            <person name="Gargeya S."/>
            <person name="Fitzgerald M."/>
            <person name="Haas B."/>
            <person name="Abouelleil A."/>
            <person name="Alvarado L."/>
            <person name="Arachchi H.M."/>
            <person name="Berlin A.M."/>
            <person name="Chapman S.B."/>
            <person name="Dewar J."/>
            <person name="Goldberg J."/>
            <person name="Griggs A."/>
            <person name="Gujja S."/>
            <person name="Hansen M."/>
            <person name="Howarth C."/>
            <person name="Imamovic A."/>
            <person name="Larimer J."/>
            <person name="McCowan C."/>
            <person name="Murphy C."/>
            <person name="Neiman D."/>
            <person name="Pearson M."/>
            <person name="Priest M."/>
            <person name="Roberts A."/>
            <person name="Saif S."/>
            <person name="Shea T."/>
            <person name="Sisk P."/>
            <person name="Sykes S."/>
            <person name="Wortman J."/>
            <person name="Nusbaum C."/>
            <person name="Birren B."/>
        </authorList>
    </citation>
    <scope>NUCLEOTIDE SEQUENCE [LARGE SCALE GENOMIC DNA]</scope>
    <source>
        <strain evidence="2 3">TIAC219</strain>
    </source>
</reference>
<dbReference type="InterPro" id="IPR058401">
    <property type="entry name" value="DUF8088"/>
</dbReference>
<proteinExistence type="predicted"/>
<name>A0ABC9SPD9_BACCE</name>
<organism evidence="2 3">
    <name type="scientific">Bacillus cereus TIAC219</name>
    <dbReference type="NCBI Taxonomy" id="718222"/>
    <lineage>
        <taxon>Bacteria</taxon>
        <taxon>Bacillati</taxon>
        <taxon>Bacillota</taxon>
        <taxon>Bacilli</taxon>
        <taxon>Bacillales</taxon>
        <taxon>Bacillaceae</taxon>
        <taxon>Bacillus</taxon>
        <taxon>Bacillus cereus group</taxon>
    </lineage>
</organism>
<evidence type="ECO:0000313" key="3">
    <source>
        <dbReference type="Proteomes" id="UP000014060"/>
    </source>
</evidence>
<feature type="domain" description="DUF8088" evidence="1">
    <location>
        <begin position="4"/>
        <end position="45"/>
    </location>
</feature>
<dbReference type="AlphaFoldDB" id="A0ABC9SPD9"/>
<sequence>MNTVIIKFGQGTPAWEDMTEIVKFLGKRGYAIEPEEEIGTVKLIKEIKEIKEEPEVRHVSNLQVGDKVVWEDEIQTINFIKRDENGNYDIQIDGFYDKFCGSSEFEVIE</sequence>
<gene>
    <name evidence="2" type="ORF">IAY_06567</name>
</gene>
<comment type="caution">
    <text evidence="2">The sequence shown here is derived from an EMBL/GenBank/DDBJ whole genome shotgun (WGS) entry which is preliminary data.</text>
</comment>